<accession>A0A2N1J1K0</accession>
<dbReference type="KEGG" id="ahs:AHALO_0177"/>
<keyword evidence="2" id="KW-0479">Metal-binding</keyword>
<evidence type="ECO:0000256" key="1">
    <source>
        <dbReference type="ARBA" id="ARBA00010312"/>
    </source>
</evidence>
<dbReference type="GO" id="GO:0016491">
    <property type="term" value="F:oxidoreductase activity"/>
    <property type="evidence" value="ECO:0007669"/>
    <property type="project" value="InterPro"/>
</dbReference>
<dbReference type="Gene3D" id="3.40.228.10">
    <property type="entry name" value="Dimethylsulfoxide Reductase, domain 2"/>
    <property type="match status" value="1"/>
</dbReference>
<dbReference type="Proteomes" id="UP000233248">
    <property type="component" value="Unassembled WGS sequence"/>
</dbReference>
<evidence type="ECO:0000256" key="4">
    <source>
        <dbReference type="ARBA" id="ARBA00023014"/>
    </source>
</evidence>
<evidence type="ECO:0000313" key="7">
    <source>
        <dbReference type="Proteomes" id="UP000233248"/>
    </source>
</evidence>
<gene>
    <name evidence="6" type="ORF">CP960_09115</name>
</gene>
<dbReference type="Pfam" id="PF01568">
    <property type="entry name" value="Molydop_binding"/>
    <property type="match status" value="1"/>
</dbReference>
<dbReference type="InterPro" id="IPR006657">
    <property type="entry name" value="MoPterin_dinucl-bd_dom"/>
</dbReference>
<organism evidence="6 7">
    <name type="scientific">Malaciobacter halophilus</name>
    <dbReference type="NCBI Taxonomy" id="197482"/>
    <lineage>
        <taxon>Bacteria</taxon>
        <taxon>Pseudomonadati</taxon>
        <taxon>Campylobacterota</taxon>
        <taxon>Epsilonproteobacteria</taxon>
        <taxon>Campylobacterales</taxon>
        <taxon>Arcobacteraceae</taxon>
        <taxon>Malaciobacter</taxon>
    </lineage>
</organism>
<comment type="similarity">
    <text evidence="1">Belongs to the prokaryotic molybdopterin-containing oxidoreductase family.</text>
</comment>
<dbReference type="GO" id="GO:0043546">
    <property type="term" value="F:molybdopterin cofactor binding"/>
    <property type="evidence" value="ECO:0007669"/>
    <property type="project" value="InterPro"/>
</dbReference>
<proteinExistence type="inferred from homology"/>
<dbReference type="Gene3D" id="2.40.40.20">
    <property type="match status" value="1"/>
</dbReference>
<evidence type="ECO:0000256" key="3">
    <source>
        <dbReference type="ARBA" id="ARBA00023004"/>
    </source>
</evidence>
<dbReference type="InterPro" id="IPR006656">
    <property type="entry name" value="Mopterin_OxRdtase"/>
</dbReference>
<dbReference type="AlphaFoldDB" id="A0A2N1J1K0"/>
<dbReference type="Gene3D" id="2.20.25.90">
    <property type="entry name" value="ADC-like domains"/>
    <property type="match status" value="1"/>
</dbReference>
<dbReference type="SMART" id="SM00926">
    <property type="entry name" value="Molybdop_Fe4S4"/>
    <property type="match status" value="1"/>
</dbReference>
<keyword evidence="3" id="KW-0408">Iron</keyword>
<evidence type="ECO:0000259" key="5">
    <source>
        <dbReference type="PROSITE" id="PS51669"/>
    </source>
</evidence>
<keyword evidence="7" id="KW-1185">Reference proteome</keyword>
<name>A0A2N1J1K0_9BACT</name>
<evidence type="ECO:0000256" key="2">
    <source>
        <dbReference type="ARBA" id="ARBA00022723"/>
    </source>
</evidence>
<dbReference type="SUPFAM" id="SSF53706">
    <property type="entry name" value="Formate dehydrogenase/DMSO reductase, domains 1-3"/>
    <property type="match status" value="1"/>
</dbReference>
<dbReference type="PROSITE" id="PS51669">
    <property type="entry name" value="4FE4S_MOW_BIS_MGD"/>
    <property type="match status" value="1"/>
</dbReference>
<dbReference type="SUPFAM" id="SSF50692">
    <property type="entry name" value="ADC-like"/>
    <property type="match status" value="1"/>
</dbReference>
<dbReference type="Pfam" id="PF04879">
    <property type="entry name" value="Molybdop_Fe4S4"/>
    <property type="match status" value="1"/>
</dbReference>
<feature type="domain" description="4Fe-4S Mo/W bis-MGD-type" evidence="5">
    <location>
        <begin position="50"/>
        <end position="107"/>
    </location>
</feature>
<dbReference type="RefSeq" id="WP_101185108.1">
    <property type="nucleotide sequence ID" value="NZ_CP031218.1"/>
</dbReference>
<dbReference type="OrthoDB" id="9803192at2"/>
<dbReference type="PANTHER" id="PTHR43742:SF6">
    <property type="entry name" value="OXIDOREDUCTASE YYAE-RELATED"/>
    <property type="match status" value="1"/>
</dbReference>
<evidence type="ECO:0000313" key="6">
    <source>
        <dbReference type="EMBL" id="PKI80435.1"/>
    </source>
</evidence>
<dbReference type="PANTHER" id="PTHR43742">
    <property type="entry name" value="TRIMETHYLAMINE-N-OXIDE REDUCTASE"/>
    <property type="match status" value="1"/>
</dbReference>
<sequence length="775" mass="87454">MGASNINNGRRSFVKGTTACLVSVPLFGMSYTSTKYDKVDYKPTQTNGASEYHFVTCPRNCRDACSLVAEVQNGVMIDIQGNKAHPVTKGHPCVKGNTYREYLYQPNRILYPMKRVGKRKEGKWERISWDEAFKLAGKKLTEIKNKYGGEAIGEMVYSGNEGHISKTIAPGNLLEKIGATRLVRNPCDWPRYQGTPSVIGTPYSKDMLETVDSDLYVTWGSNEAYTAVHWARFGQDVRRKNGGKLVTINSVRTPMANNSDMFIQLKPSTDPYFCLGVCKVLIERNLYDKEFVSKYALGFDELVKETKEYSLEELAKACEITPEEIIEFAKIYAAAKRPAIAHGDGGQRHFNGARLVRAVTFLPVLVGALNKKGAGLFWAYTNLNPCYDFSKVMPDLSPKDENGEKIKRQTANYVQFGRALRLNNPTSLDTESQVYKEVTLPTPLRAVIHYNTSMITTAPNSDLIKKRLMEDDDFYLIVLDPFHTDTVDYADLVLPAGTFLESEDVQNDQISGYVCYNAAAAKLVGESKINLEIFNGIAKAMGYTDECFNINDPKVVIKKMLDTPFSKKQGITYERLVKEGQVKPIRTVETMKEHFPYYPYCKPTDLKFKTPSGKAELYSQYFKDSGFHPVIDLETDWDYYEAQNEFGKSYLKKYPLYFMTPGTQLQNNSNWGTNKYILPRVLYDGYPELFMNKVDANSRNIKEGTVVCARNEKGKAFFRVRISTEMNPGITYAWNNIWCKVTKTDTGANILCSDGISDLGQGSTYTASFIEVEKA</sequence>
<dbReference type="InterPro" id="IPR009010">
    <property type="entry name" value="Asp_de-COase-like_dom_sf"/>
</dbReference>
<dbReference type="InterPro" id="IPR050612">
    <property type="entry name" value="Prok_Mopterin_Oxidored"/>
</dbReference>
<protein>
    <submittedName>
        <fullName evidence="6">Dehydrogenase</fullName>
    </submittedName>
</protein>
<reference evidence="6 7" key="1">
    <citation type="submission" date="2017-09" db="EMBL/GenBank/DDBJ databases">
        <title>Genomics of the genus Arcobacter.</title>
        <authorList>
            <person name="Perez-Cataluna A."/>
            <person name="Figueras M.J."/>
            <person name="Salas-Masso N."/>
        </authorList>
    </citation>
    <scope>NUCLEOTIDE SEQUENCE [LARGE SCALE GENOMIC DNA]</scope>
    <source>
        <strain evidence="6 7">DSM 18005</strain>
    </source>
</reference>
<dbReference type="InterPro" id="IPR006963">
    <property type="entry name" value="Mopterin_OxRdtase_4Fe-4S_dom"/>
</dbReference>
<dbReference type="GO" id="GO:0046872">
    <property type="term" value="F:metal ion binding"/>
    <property type="evidence" value="ECO:0007669"/>
    <property type="project" value="UniProtKB-KW"/>
</dbReference>
<dbReference type="EMBL" id="NXIF01000034">
    <property type="protein sequence ID" value="PKI80435.1"/>
    <property type="molecule type" value="Genomic_DNA"/>
</dbReference>
<dbReference type="Gene3D" id="3.40.50.740">
    <property type="match status" value="1"/>
</dbReference>
<dbReference type="GO" id="GO:0051536">
    <property type="term" value="F:iron-sulfur cluster binding"/>
    <property type="evidence" value="ECO:0007669"/>
    <property type="project" value="UniProtKB-KW"/>
</dbReference>
<comment type="caution">
    <text evidence="6">The sequence shown here is derived from an EMBL/GenBank/DDBJ whole genome shotgun (WGS) entry which is preliminary data.</text>
</comment>
<keyword evidence="4" id="KW-0411">Iron-sulfur</keyword>
<dbReference type="Pfam" id="PF00384">
    <property type="entry name" value="Molybdopterin"/>
    <property type="match status" value="1"/>
</dbReference>